<keyword evidence="9" id="KW-0862">Zinc</keyword>
<evidence type="ECO:0000256" key="11">
    <source>
        <dbReference type="PROSITE-ProRule" id="PRU00228"/>
    </source>
</evidence>
<feature type="domain" description="MIB/HERC2" evidence="13">
    <location>
        <begin position="155"/>
        <end position="231"/>
    </location>
</feature>
<dbReference type="Pfam" id="PF00023">
    <property type="entry name" value="Ank"/>
    <property type="match status" value="1"/>
</dbReference>
<dbReference type="SMART" id="SM00291">
    <property type="entry name" value="ZnF_ZZ"/>
    <property type="match status" value="1"/>
</dbReference>
<dbReference type="Pfam" id="PF12796">
    <property type="entry name" value="Ank_2"/>
    <property type="match status" value="2"/>
</dbReference>
<feature type="domain" description="MIB/HERC2" evidence="13">
    <location>
        <begin position="301"/>
        <end position="384"/>
    </location>
</feature>
<dbReference type="PRINTS" id="PR01415">
    <property type="entry name" value="ANKYRIN"/>
</dbReference>
<evidence type="ECO:0008006" key="16">
    <source>
        <dbReference type="Google" id="ProtNLM"/>
    </source>
</evidence>
<dbReference type="PROSITE" id="PS50135">
    <property type="entry name" value="ZF_ZZ_2"/>
    <property type="match status" value="1"/>
</dbReference>
<dbReference type="InterPro" id="IPR002110">
    <property type="entry name" value="Ankyrin_rpt"/>
</dbReference>
<keyword evidence="8" id="KW-0833">Ubl conjugation pathway</keyword>
<evidence type="ECO:0000256" key="1">
    <source>
        <dbReference type="ARBA" id="ARBA00004496"/>
    </source>
</evidence>
<sequence>MDEQQPQISPEIQDLVAKTAQYKAELTSIQVDDPRIDGTVAVREPHSVLPNVVVSVQYNIANCPIIGRDLRGDTINYYNPPQYRALEGTGPKALGQDQLRELNDIEPESDGQDTHQISVKQDLEPLEDGREIGNTTVKELAETGRDVHDKEKLTDKQEKGDWWFIGMRVVRGPDWQGGNEDGGCGCVGTVVPVQDVESKSRIWVRWDSGVLAEYRSGREGGQFDLRIYDNAQRGVKHELVDCDGCSERGVVGIRWKCLQCDDYDLCHRCYNECRHDQRHPFMRIDEPGDEPGVEVPCRLGAKRFTAFGIFAGAKVVRGPDWKWQAHEGAIGSVGTVTEIEKHETADSSRTSYRSLVKVQWAAGNSNYYRRGFEGQMDLQYFKKASNGEFFIEHLPTLDATTCSSLFEIGDKVRLRDIDLTQLKDIQEEHYGWVEKIKNASPCVKNGNLLIQSAIVGDDSEVKEILTNHPDVANYQNQQGVTALHLAAHHGHLDVVHALVEGNAPLEQQDTYGDTALMFAAVGNKPDVVQYLLLVGSNPNTSEERGLTPLHAAAGQANDKCVQALLSSQVQKCDVNSQDINGDTPLLIAIGRPGDNKAMLGLLIEHTTDDGLRLLNHIGFNSLHYAAYHGKKYAVEKILKRLPSMINIAKRDGFTALHLAATNGYTEIVKTLLKQENCDISARTVLKRQTARDLAVEASHQECINILDAHGSLQK</sequence>
<accession>A0A914ABX8</accession>
<dbReference type="PROSITE" id="PS01357">
    <property type="entry name" value="ZF_ZZ_1"/>
    <property type="match status" value="1"/>
</dbReference>
<evidence type="ECO:0000313" key="15">
    <source>
        <dbReference type="Proteomes" id="UP000887568"/>
    </source>
</evidence>
<dbReference type="Gene3D" id="1.25.40.20">
    <property type="entry name" value="Ankyrin repeat-containing domain"/>
    <property type="match status" value="2"/>
</dbReference>
<evidence type="ECO:0000259" key="12">
    <source>
        <dbReference type="PROSITE" id="PS50135"/>
    </source>
</evidence>
<dbReference type="Pfam" id="PF06701">
    <property type="entry name" value="MIB_HERC2"/>
    <property type="match status" value="2"/>
</dbReference>
<dbReference type="InterPro" id="IPR010606">
    <property type="entry name" value="Mib_Herc2"/>
</dbReference>
<evidence type="ECO:0000256" key="4">
    <source>
        <dbReference type="ARBA" id="ARBA00022679"/>
    </source>
</evidence>
<keyword evidence="4" id="KW-0808">Transferase</keyword>
<dbReference type="InterPro" id="IPR036770">
    <property type="entry name" value="Ankyrin_rpt-contain_sf"/>
</dbReference>
<comment type="pathway">
    <text evidence="2">Protein modification; protein ubiquitination.</text>
</comment>
<keyword evidence="3" id="KW-0963">Cytoplasm</keyword>
<keyword evidence="5" id="KW-0479">Metal-binding</keyword>
<reference evidence="14" key="1">
    <citation type="submission" date="2022-11" db="UniProtKB">
        <authorList>
            <consortium name="EnsemblMetazoa"/>
        </authorList>
    </citation>
    <scope>IDENTIFICATION</scope>
</reference>
<evidence type="ECO:0000256" key="3">
    <source>
        <dbReference type="ARBA" id="ARBA00022490"/>
    </source>
</evidence>
<dbReference type="InterPro" id="IPR037252">
    <property type="entry name" value="Mib_Herc2_sf"/>
</dbReference>
<feature type="repeat" description="ANK" evidence="10">
    <location>
        <begin position="511"/>
        <end position="543"/>
    </location>
</feature>
<dbReference type="PROSITE" id="PS50297">
    <property type="entry name" value="ANK_REP_REGION"/>
    <property type="match status" value="3"/>
</dbReference>
<organism evidence="14 15">
    <name type="scientific">Patiria miniata</name>
    <name type="common">Bat star</name>
    <name type="synonym">Asterina miniata</name>
    <dbReference type="NCBI Taxonomy" id="46514"/>
    <lineage>
        <taxon>Eukaryota</taxon>
        <taxon>Metazoa</taxon>
        <taxon>Echinodermata</taxon>
        <taxon>Eleutherozoa</taxon>
        <taxon>Asterozoa</taxon>
        <taxon>Asteroidea</taxon>
        <taxon>Valvatacea</taxon>
        <taxon>Valvatida</taxon>
        <taxon>Asterinidae</taxon>
        <taxon>Patiria</taxon>
    </lineage>
</organism>
<evidence type="ECO:0000256" key="7">
    <source>
        <dbReference type="ARBA" id="ARBA00022771"/>
    </source>
</evidence>
<dbReference type="AlphaFoldDB" id="A0A914ABX8"/>
<dbReference type="PANTHER" id="PTHR24202:SF4">
    <property type="entry name" value="E3 UBIQUITIN-PROTEIN LIGASE MIB2-RELATED"/>
    <property type="match status" value="1"/>
</dbReference>
<feature type="repeat" description="ANK" evidence="10">
    <location>
        <begin position="478"/>
        <end position="510"/>
    </location>
</feature>
<evidence type="ECO:0000256" key="5">
    <source>
        <dbReference type="ARBA" id="ARBA00022723"/>
    </source>
</evidence>
<keyword evidence="6" id="KW-0677">Repeat</keyword>
<dbReference type="Gene3D" id="3.30.60.90">
    <property type="match status" value="1"/>
</dbReference>
<protein>
    <recommendedName>
        <fullName evidence="16">RING-type E3 ubiquitin transferase</fullName>
    </recommendedName>
</protein>
<dbReference type="GO" id="GO:0004842">
    <property type="term" value="F:ubiquitin-protein transferase activity"/>
    <property type="evidence" value="ECO:0007669"/>
    <property type="project" value="InterPro"/>
</dbReference>
<evidence type="ECO:0000256" key="2">
    <source>
        <dbReference type="ARBA" id="ARBA00004906"/>
    </source>
</evidence>
<evidence type="ECO:0000256" key="8">
    <source>
        <dbReference type="ARBA" id="ARBA00022786"/>
    </source>
</evidence>
<dbReference type="Proteomes" id="UP000887568">
    <property type="component" value="Unplaced"/>
</dbReference>
<dbReference type="InterPro" id="IPR000433">
    <property type="entry name" value="Znf_ZZ"/>
</dbReference>
<feature type="domain" description="ZZ-type" evidence="12">
    <location>
        <begin position="237"/>
        <end position="289"/>
    </location>
</feature>
<dbReference type="SUPFAM" id="SSF159034">
    <property type="entry name" value="Mib/herc2 domain-like"/>
    <property type="match status" value="2"/>
</dbReference>
<dbReference type="InterPro" id="IPR043145">
    <property type="entry name" value="Znf_ZZ_sf"/>
</dbReference>
<proteinExistence type="predicted"/>
<comment type="subcellular location">
    <subcellularLocation>
        <location evidence="1">Cytoplasm</location>
    </subcellularLocation>
</comment>
<name>A0A914ABX8_PATMI</name>
<dbReference type="PROSITE" id="PS50088">
    <property type="entry name" value="ANK_REPEAT"/>
    <property type="match status" value="3"/>
</dbReference>
<evidence type="ECO:0000259" key="13">
    <source>
        <dbReference type="PROSITE" id="PS51416"/>
    </source>
</evidence>
<keyword evidence="10" id="KW-0040">ANK repeat</keyword>
<dbReference type="PROSITE" id="PS51416">
    <property type="entry name" value="MIB_HERC2"/>
    <property type="match status" value="2"/>
</dbReference>
<dbReference type="GO" id="GO:0016567">
    <property type="term" value="P:protein ubiquitination"/>
    <property type="evidence" value="ECO:0007669"/>
    <property type="project" value="InterPro"/>
</dbReference>
<dbReference type="SMART" id="SM00248">
    <property type="entry name" value="ANK"/>
    <property type="match status" value="7"/>
</dbReference>
<dbReference type="PANTHER" id="PTHR24202">
    <property type="entry name" value="E3 UBIQUITIN-PROTEIN LIGASE MIB2"/>
    <property type="match status" value="1"/>
</dbReference>
<dbReference type="GO" id="GO:0005737">
    <property type="term" value="C:cytoplasm"/>
    <property type="evidence" value="ECO:0007669"/>
    <property type="project" value="UniProtKB-SubCell"/>
</dbReference>
<dbReference type="OrthoDB" id="2122982at2759"/>
<dbReference type="SUPFAM" id="SSF48403">
    <property type="entry name" value="Ankyrin repeat"/>
    <property type="match status" value="1"/>
</dbReference>
<dbReference type="Pfam" id="PF00569">
    <property type="entry name" value="ZZ"/>
    <property type="match status" value="1"/>
</dbReference>
<evidence type="ECO:0000256" key="9">
    <source>
        <dbReference type="ARBA" id="ARBA00022833"/>
    </source>
</evidence>
<dbReference type="GO" id="GO:0008270">
    <property type="term" value="F:zinc ion binding"/>
    <property type="evidence" value="ECO:0007669"/>
    <property type="project" value="UniProtKB-KW"/>
</dbReference>
<dbReference type="SUPFAM" id="SSF57850">
    <property type="entry name" value="RING/U-box"/>
    <property type="match status" value="1"/>
</dbReference>
<feature type="repeat" description="ANK" evidence="10">
    <location>
        <begin position="651"/>
        <end position="673"/>
    </location>
</feature>
<dbReference type="Gene3D" id="2.30.30.40">
    <property type="entry name" value="SH3 Domains"/>
    <property type="match status" value="2"/>
</dbReference>
<dbReference type="GeneID" id="119731970"/>
<keyword evidence="15" id="KW-1185">Reference proteome</keyword>
<evidence type="ECO:0000256" key="6">
    <source>
        <dbReference type="ARBA" id="ARBA00022737"/>
    </source>
</evidence>
<dbReference type="RefSeq" id="XP_038061238.1">
    <property type="nucleotide sequence ID" value="XM_038205310.1"/>
</dbReference>
<evidence type="ECO:0000256" key="10">
    <source>
        <dbReference type="PROSITE-ProRule" id="PRU00023"/>
    </source>
</evidence>
<dbReference type="EnsemblMetazoa" id="XM_038205310.1">
    <property type="protein sequence ID" value="XP_038061238.1"/>
    <property type="gene ID" value="LOC119731970"/>
</dbReference>
<evidence type="ECO:0000313" key="14">
    <source>
        <dbReference type="EnsemblMetazoa" id="XP_038061238.1"/>
    </source>
</evidence>
<keyword evidence="7 11" id="KW-0863">Zinc-finger</keyword>